<evidence type="ECO:0000313" key="3">
    <source>
        <dbReference type="Proteomes" id="UP000460272"/>
    </source>
</evidence>
<dbReference type="Proteomes" id="UP000460272">
    <property type="component" value="Unassembled WGS sequence"/>
</dbReference>
<organism evidence="2 3">
    <name type="scientific">Trebonia kvetii</name>
    <dbReference type="NCBI Taxonomy" id="2480626"/>
    <lineage>
        <taxon>Bacteria</taxon>
        <taxon>Bacillati</taxon>
        <taxon>Actinomycetota</taxon>
        <taxon>Actinomycetes</taxon>
        <taxon>Streptosporangiales</taxon>
        <taxon>Treboniaceae</taxon>
        <taxon>Trebonia</taxon>
    </lineage>
</organism>
<accession>A0A6P2C6Q6</accession>
<dbReference type="GO" id="GO:0008641">
    <property type="term" value="F:ubiquitin-like modifier activating enzyme activity"/>
    <property type="evidence" value="ECO:0007669"/>
    <property type="project" value="InterPro"/>
</dbReference>
<proteinExistence type="predicted"/>
<dbReference type="RefSeq" id="WP_145851877.1">
    <property type="nucleotide sequence ID" value="NZ_RPFW01000001.1"/>
</dbReference>
<gene>
    <name evidence="2" type="ORF">EAS64_07370</name>
</gene>
<comment type="caution">
    <text evidence="2">The sequence shown here is derived from an EMBL/GenBank/DDBJ whole genome shotgun (WGS) entry which is preliminary data.</text>
</comment>
<reference evidence="2 3" key="1">
    <citation type="submission" date="2018-11" db="EMBL/GenBank/DDBJ databases">
        <title>Trebonia kvetii gen.nov., sp.nov., a novel acidophilic actinobacterium, and proposal of the new actinobacterial family Treboniaceae fam. nov.</title>
        <authorList>
            <person name="Rapoport D."/>
            <person name="Sagova-Mareckova M."/>
            <person name="Sedlacek I."/>
            <person name="Provaznik J."/>
            <person name="Kralova S."/>
            <person name="Pavlinic D."/>
            <person name="Benes V."/>
            <person name="Kopecky J."/>
        </authorList>
    </citation>
    <scope>NUCLEOTIDE SEQUENCE [LARGE SCALE GENOMIC DNA]</scope>
    <source>
        <strain evidence="2 3">15Tr583</strain>
    </source>
</reference>
<dbReference type="Pfam" id="PF00899">
    <property type="entry name" value="ThiF"/>
    <property type="match status" value="1"/>
</dbReference>
<name>A0A6P2C6Q6_9ACTN</name>
<keyword evidence="3" id="KW-1185">Reference proteome</keyword>
<feature type="domain" description="THIF-type NAD/FAD binding fold" evidence="1">
    <location>
        <begin position="126"/>
        <end position="339"/>
    </location>
</feature>
<dbReference type="EMBL" id="RPFW01000001">
    <property type="protein sequence ID" value="TVZ07122.1"/>
    <property type="molecule type" value="Genomic_DNA"/>
</dbReference>
<dbReference type="OrthoDB" id="4426339at2"/>
<dbReference type="AlphaFoldDB" id="A0A6P2C6Q6"/>
<dbReference type="SUPFAM" id="SSF69572">
    <property type="entry name" value="Activating enzymes of the ubiquitin-like proteins"/>
    <property type="match status" value="1"/>
</dbReference>
<evidence type="ECO:0000313" key="2">
    <source>
        <dbReference type="EMBL" id="TVZ07122.1"/>
    </source>
</evidence>
<evidence type="ECO:0000259" key="1">
    <source>
        <dbReference type="Pfam" id="PF00899"/>
    </source>
</evidence>
<dbReference type="InterPro" id="IPR000594">
    <property type="entry name" value="ThiF_NAD_FAD-bd"/>
</dbReference>
<sequence>MRPALKVGLRPLWRDSDTLQIGVDPRRARALTGLGKAAAVVSLLDGSRDTGEVVRTAGRYGIREEVAHRVIELLASAGVLDDFPASTRAALPDYLRARIGPELACAALAYGHGDGGAAVLARRRAAFARIYGAGRVGACVATFLAASGVAWVSCLDTGTTEPADVTPAGLGAADIGTSRADAVARAVRRVAPEVRTADDRGRLPDLAVICGRPDPVLLDALMRDRVPHLVVRAEEAIGVVGPLVLPGRWTCLRCVDLSKAAHDPAWPRILAQASGADALPAGMVACDTVLAAATAALAAAQALTFVDRVCHPAAANGTLEVVPPEWQWQRRGWPPHPACSCGA</sequence>
<dbReference type="Gene3D" id="3.40.50.720">
    <property type="entry name" value="NAD(P)-binding Rossmann-like Domain"/>
    <property type="match status" value="1"/>
</dbReference>
<protein>
    <submittedName>
        <fullName evidence="2">Thiamine biosynthesis protein ThiF</fullName>
    </submittedName>
</protein>
<dbReference type="InterPro" id="IPR035985">
    <property type="entry name" value="Ubiquitin-activating_enz"/>
</dbReference>